<comment type="caution">
    <text evidence="6">The sequence shown here is derived from an EMBL/GenBank/DDBJ whole genome shotgun (WGS) entry which is preliminary data.</text>
</comment>
<dbReference type="InterPro" id="IPR047952">
    <property type="entry name" value="Transpos_IS4"/>
</dbReference>
<evidence type="ECO:0000256" key="3">
    <source>
        <dbReference type="ARBA" id="ARBA00023125"/>
    </source>
</evidence>
<keyword evidence="2" id="KW-0815">Transposition</keyword>
<evidence type="ECO:0000313" key="6">
    <source>
        <dbReference type="EMBL" id="NHN34533.1"/>
    </source>
</evidence>
<dbReference type="SUPFAM" id="SSF53098">
    <property type="entry name" value="Ribonuclease H-like"/>
    <property type="match status" value="1"/>
</dbReference>
<feature type="domain" description="Transposase IS4-like" evidence="5">
    <location>
        <begin position="108"/>
        <end position="358"/>
    </location>
</feature>
<dbReference type="Pfam" id="PF01609">
    <property type="entry name" value="DDE_Tnp_1"/>
    <property type="match status" value="1"/>
</dbReference>
<dbReference type="EMBL" id="JAAOIW010000020">
    <property type="protein sequence ID" value="NHN34533.1"/>
    <property type="molecule type" value="Genomic_DNA"/>
</dbReference>
<dbReference type="PANTHER" id="PTHR33258">
    <property type="entry name" value="TRANSPOSASE INSL FOR INSERTION SEQUENCE ELEMENT IS186A-RELATED"/>
    <property type="match status" value="1"/>
</dbReference>
<evidence type="ECO:0000256" key="4">
    <source>
        <dbReference type="ARBA" id="ARBA00023172"/>
    </source>
</evidence>
<dbReference type="PANTHER" id="PTHR33258:SF1">
    <property type="entry name" value="TRANSPOSASE INSL FOR INSERTION SEQUENCE ELEMENT IS186A-RELATED"/>
    <property type="match status" value="1"/>
</dbReference>
<accession>A0ABX0JG71</accession>
<evidence type="ECO:0000259" key="5">
    <source>
        <dbReference type="Pfam" id="PF01609"/>
    </source>
</evidence>
<evidence type="ECO:0000313" key="7">
    <source>
        <dbReference type="Proteomes" id="UP001165962"/>
    </source>
</evidence>
<dbReference type="InterPro" id="IPR012337">
    <property type="entry name" value="RNaseH-like_sf"/>
</dbReference>
<evidence type="ECO:0000256" key="2">
    <source>
        <dbReference type="ARBA" id="ARBA00022578"/>
    </source>
</evidence>
<proteinExistence type="inferred from homology"/>
<name>A0ABX0JG71_9BACL</name>
<comment type="similarity">
    <text evidence="1">Belongs to the transposase 11 family.</text>
</comment>
<dbReference type="RefSeq" id="WP_166155598.1">
    <property type="nucleotide sequence ID" value="NZ_JAAOIW010000020.1"/>
</dbReference>
<organism evidence="6 7">
    <name type="scientific">Paenibacillus agricola</name>
    <dbReference type="NCBI Taxonomy" id="2716264"/>
    <lineage>
        <taxon>Bacteria</taxon>
        <taxon>Bacillati</taxon>
        <taxon>Bacillota</taxon>
        <taxon>Bacilli</taxon>
        <taxon>Bacillales</taxon>
        <taxon>Paenibacillaceae</taxon>
        <taxon>Paenibacillus</taxon>
    </lineage>
</organism>
<evidence type="ECO:0000256" key="1">
    <source>
        <dbReference type="ARBA" id="ARBA00010075"/>
    </source>
</evidence>
<keyword evidence="7" id="KW-1185">Reference proteome</keyword>
<keyword evidence="3" id="KW-0238">DNA-binding</keyword>
<dbReference type="InterPro" id="IPR002559">
    <property type="entry name" value="Transposase_11"/>
</dbReference>
<dbReference type="NCBIfam" id="NF033592">
    <property type="entry name" value="transpos_IS4_1"/>
    <property type="match status" value="1"/>
</dbReference>
<dbReference type="Proteomes" id="UP001165962">
    <property type="component" value="Unassembled WGS sequence"/>
</dbReference>
<reference evidence="6" key="1">
    <citation type="submission" date="2020-03" db="EMBL/GenBank/DDBJ databases">
        <title>Draft sequencing of Paenibacilllus sp. S3N08.</title>
        <authorList>
            <person name="Kim D.-U."/>
        </authorList>
    </citation>
    <scope>NUCLEOTIDE SEQUENCE</scope>
    <source>
        <strain evidence="6">S3N08</strain>
    </source>
</reference>
<protein>
    <submittedName>
        <fullName evidence="6">IS4 family transposase</fullName>
    </submittedName>
</protein>
<gene>
    <name evidence="6" type="ORF">G9U52_32620</name>
</gene>
<keyword evidence="4" id="KW-0233">DNA recombination</keyword>
<sequence>MNEYANSLKETLTSFIREMSAAPAPYVKNPEKDFTRKKKLPFETVMQLLISMGGNSLYKEILESQGYDVNTATTSAFVQQRNKILPSAVESLFHKFTQSHTDIKDYRGYRLIAIDGSDLHIATDPADTDTYFQSQPNTKGYNLLHLNAAYDLCNRLYVDANVQPRRLRNEGRALAAMVDRSPIKGKTIVIADRGYESYNNFAHIERKGWNYVIRVKDLDSSGILSGLCLPSGGEFDRNIHLILTKKQTKAVKAHPEIYKYVPSSSTFDFLDLHENFFHPISFRVVRFVLPSGTYETVITNLSAVYFPPEELKAIYNMRWGIETSFRALKYTVGLTSFHAKRRESIIQEIFARMIMYNFAEMMTSHVVISQMEKRHQYQVNFTVAVHVCRHFLRSRGDEPLPNVEALIRKNILPIRPVRKGQQNTRKIRYKSAVSFVYRVA</sequence>